<evidence type="ECO:0000259" key="3">
    <source>
        <dbReference type="PROSITE" id="PS50977"/>
    </source>
</evidence>
<feature type="domain" description="HTH tetR-type" evidence="3">
    <location>
        <begin position="6"/>
        <end position="66"/>
    </location>
</feature>
<evidence type="ECO:0000256" key="1">
    <source>
        <dbReference type="ARBA" id="ARBA00023125"/>
    </source>
</evidence>
<dbReference type="Gene3D" id="1.10.357.10">
    <property type="entry name" value="Tetracycline Repressor, domain 2"/>
    <property type="match status" value="1"/>
</dbReference>
<evidence type="ECO:0000256" key="2">
    <source>
        <dbReference type="PROSITE-ProRule" id="PRU00335"/>
    </source>
</evidence>
<evidence type="ECO:0000313" key="4">
    <source>
        <dbReference type="EMBL" id="OZG52835.1"/>
    </source>
</evidence>
<evidence type="ECO:0000313" key="5">
    <source>
        <dbReference type="Proteomes" id="UP000216454"/>
    </source>
</evidence>
<protein>
    <recommendedName>
        <fullName evidence="3">HTH tetR-type domain-containing protein</fullName>
    </recommendedName>
</protein>
<dbReference type="RefSeq" id="WP_094690770.1">
    <property type="nucleotide sequence ID" value="NZ_MWWQ01000005.1"/>
</dbReference>
<name>A0A261F185_9BIFI</name>
<dbReference type="PANTHER" id="PTHR43479:SF11">
    <property type="entry name" value="ACREF_ENVCD OPERON REPRESSOR-RELATED"/>
    <property type="match status" value="1"/>
</dbReference>
<dbReference type="Proteomes" id="UP000216454">
    <property type="component" value="Unassembled WGS sequence"/>
</dbReference>
<dbReference type="GO" id="GO:0003677">
    <property type="term" value="F:DNA binding"/>
    <property type="evidence" value="ECO:0007669"/>
    <property type="project" value="UniProtKB-UniRule"/>
</dbReference>
<proteinExistence type="predicted"/>
<dbReference type="InterPro" id="IPR050624">
    <property type="entry name" value="HTH-type_Tx_Regulator"/>
</dbReference>
<dbReference type="AlphaFoldDB" id="A0A261F185"/>
<accession>A0A261F185</accession>
<gene>
    <name evidence="4" type="ORF">PSSU_0453</name>
</gene>
<reference evidence="4 5" key="1">
    <citation type="journal article" date="2017" name="BMC Genomics">
        <title>Comparative genomic and phylogenomic analyses of the Bifidobacteriaceae family.</title>
        <authorList>
            <person name="Lugli G.A."/>
            <person name="Milani C."/>
            <person name="Turroni F."/>
            <person name="Duranti S."/>
            <person name="Mancabelli L."/>
            <person name="Mangifesta M."/>
            <person name="Ferrario C."/>
            <person name="Modesto M."/>
            <person name="Mattarelli P."/>
            <person name="Jiri K."/>
            <person name="van Sinderen D."/>
            <person name="Ventura M."/>
        </authorList>
    </citation>
    <scope>NUCLEOTIDE SEQUENCE [LARGE SCALE GENOMIC DNA]</scope>
    <source>
        <strain evidence="4 5">DSM 24744</strain>
    </source>
</reference>
<keyword evidence="1 2" id="KW-0238">DNA-binding</keyword>
<dbReference type="PROSITE" id="PS50977">
    <property type="entry name" value="HTH_TETR_2"/>
    <property type="match status" value="1"/>
</dbReference>
<dbReference type="OrthoDB" id="3193022at2"/>
<organism evidence="4 5">
    <name type="scientific">Pseudoscardovia suis</name>
    <dbReference type="NCBI Taxonomy" id="987063"/>
    <lineage>
        <taxon>Bacteria</taxon>
        <taxon>Bacillati</taxon>
        <taxon>Actinomycetota</taxon>
        <taxon>Actinomycetes</taxon>
        <taxon>Bifidobacteriales</taxon>
        <taxon>Bifidobacteriaceae</taxon>
        <taxon>Pseudoscardovia</taxon>
    </lineage>
</organism>
<dbReference type="InterPro" id="IPR001647">
    <property type="entry name" value="HTH_TetR"/>
</dbReference>
<dbReference type="PANTHER" id="PTHR43479">
    <property type="entry name" value="ACREF/ENVCD OPERON REPRESSOR-RELATED"/>
    <property type="match status" value="1"/>
</dbReference>
<dbReference type="SUPFAM" id="SSF46689">
    <property type="entry name" value="Homeodomain-like"/>
    <property type="match status" value="1"/>
</dbReference>
<comment type="caution">
    <text evidence="4">The sequence shown here is derived from an EMBL/GenBank/DDBJ whole genome shotgun (WGS) entry which is preliminary data.</text>
</comment>
<dbReference type="InterPro" id="IPR009057">
    <property type="entry name" value="Homeodomain-like_sf"/>
</dbReference>
<dbReference type="EMBL" id="MWWQ01000005">
    <property type="protein sequence ID" value="OZG52835.1"/>
    <property type="molecule type" value="Genomic_DNA"/>
</dbReference>
<keyword evidence="5" id="KW-1185">Reference proteome</keyword>
<sequence length="258" mass="28846">MYRNAERSLTALHKAFESLLLSKPVNRISVTDVATKANLTRNTFYSYYSSIDDLTQSFFRREHKLIDLIETRHLVFDARHPAGLVAACAEYIFANREPYATLLDRYRNSPNYQWLISTKIRNVYDVLVERMAQQKIKVEECDKRFVSFTVVVGYSLMYQLVTGGLDVSQEQLTKSYLGIVQPYCAMLTQEAASLKDIDPLIMLVCDIDVARKMATDTMATDAVTADAMATNTMATDAGLANPASIATIHDVKDGSAAA</sequence>
<feature type="DNA-binding region" description="H-T-H motif" evidence="2">
    <location>
        <begin position="29"/>
        <end position="48"/>
    </location>
</feature>